<proteinExistence type="predicted"/>
<keyword evidence="2" id="KW-0472">Membrane</keyword>
<feature type="region of interest" description="Disordered" evidence="1">
    <location>
        <begin position="55"/>
        <end position="92"/>
    </location>
</feature>
<gene>
    <name evidence="3" type="ORF">HUJ06_006296</name>
</gene>
<dbReference type="PANTHER" id="PTHR35094:SF7">
    <property type="entry name" value="LEUCINE-RICH REPEAT EXTENSIN-LIKE PROTEIN 2"/>
    <property type="match status" value="1"/>
</dbReference>
<evidence type="ECO:0008006" key="5">
    <source>
        <dbReference type="Google" id="ProtNLM"/>
    </source>
</evidence>
<accession>A0A822YY42</accession>
<evidence type="ECO:0000313" key="3">
    <source>
        <dbReference type="EMBL" id="DAD35656.1"/>
    </source>
</evidence>
<name>A0A822YY42_NELNU</name>
<reference evidence="3 4" key="1">
    <citation type="journal article" date="2020" name="Mol. Biol. Evol.">
        <title>Distinct Expression and Methylation Patterns for Genes with Different Fates following a Single Whole-Genome Duplication in Flowering Plants.</title>
        <authorList>
            <person name="Shi T."/>
            <person name="Rahmani R.S."/>
            <person name="Gugger P.F."/>
            <person name="Wang M."/>
            <person name="Li H."/>
            <person name="Zhang Y."/>
            <person name="Li Z."/>
            <person name="Wang Q."/>
            <person name="Van de Peer Y."/>
            <person name="Marchal K."/>
            <person name="Chen J."/>
        </authorList>
    </citation>
    <scope>NUCLEOTIDE SEQUENCE [LARGE SCALE GENOMIC DNA]</scope>
    <source>
        <tissue evidence="3">Leaf</tissue>
    </source>
</reference>
<comment type="caution">
    <text evidence="3">The sequence shown here is derived from an EMBL/GenBank/DDBJ whole genome shotgun (WGS) entry which is preliminary data.</text>
</comment>
<keyword evidence="4" id="KW-1185">Reference proteome</keyword>
<feature type="compositionally biased region" description="Pro residues" evidence="1">
    <location>
        <begin position="57"/>
        <end position="92"/>
    </location>
</feature>
<sequence>MLFNSPNRSGHWFLLAMVLMIYIVVVEATPINGPVSEKLGDSSVMCSTCSCVSCNQHPPPPPPPSPPPPPPPDNPSSQNCPPPSSPPPTNYCSPPPPTPFIYVTGQSANLYPVVDPYFSDNGYKSGVRMPVLVGCVLLGFMAI</sequence>
<protein>
    <recommendedName>
        <fullName evidence="5">Leucine-rich repeat extensin-like protein 3</fullName>
    </recommendedName>
</protein>
<keyword evidence="2" id="KW-0812">Transmembrane</keyword>
<dbReference type="AlphaFoldDB" id="A0A822YY42"/>
<evidence type="ECO:0000256" key="1">
    <source>
        <dbReference type="SAM" id="MobiDB-lite"/>
    </source>
</evidence>
<keyword evidence="2" id="KW-1133">Transmembrane helix</keyword>
<dbReference type="Proteomes" id="UP000607653">
    <property type="component" value="Unassembled WGS sequence"/>
</dbReference>
<evidence type="ECO:0000313" key="4">
    <source>
        <dbReference type="Proteomes" id="UP000607653"/>
    </source>
</evidence>
<evidence type="ECO:0000256" key="2">
    <source>
        <dbReference type="SAM" id="Phobius"/>
    </source>
</evidence>
<organism evidence="3 4">
    <name type="scientific">Nelumbo nucifera</name>
    <name type="common">Sacred lotus</name>
    <dbReference type="NCBI Taxonomy" id="4432"/>
    <lineage>
        <taxon>Eukaryota</taxon>
        <taxon>Viridiplantae</taxon>
        <taxon>Streptophyta</taxon>
        <taxon>Embryophyta</taxon>
        <taxon>Tracheophyta</taxon>
        <taxon>Spermatophyta</taxon>
        <taxon>Magnoliopsida</taxon>
        <taxon>Proteales</taxon>
        <taxon>Nelumbonaceae</taxon>
        <taxon>Nelumbo</taxon>
    </lineage>
</organism>
<dbReference type="PANTHER" id="PTHR35094">
    <property type="entry name" value="LEUCINE-RICH REPEAT EXTENSIN-LIKE PROTEIN 2"/>
    <property type="match status" value="1"/>
</dbReference>
<dbReference type="EMBL" id="DUZY01000004">
    <property type="protein sequence ID" value="DAD35656.1"/>
    <property type="molecule type" value="Genomic_DNA"/>
</dbReference>
<feature type="transmembrane region" description="Helical" evidence="2">
    <location>
        <begin position="12"/>
        <end position="31"/>
    </location>
</feature>